<dbReference type="EMBL" id="MCFL01000030">
    <property type="protein sequence ID" value="ORZ34193.1"/>
    <property type="molecule type" value="Genomic_DNA"/>
</dbReference>
<accession>A0A1Y2HKH8</accession>
<evidence type="ECO:0008006" key="3">
    <source>
        <dbReference type="Google" id="ProtNLM"/>
    </source>
</evidence>
<dbReference type="SUPFAM" id="SSF52540">
    <property type="entry name" value="P-loop containing nucleoside triphosphate hydrolases"/>
    <property type="match status" value="1"/>
</dbReference>
<dbReference type="Proteomes" id="UP000193411">
    <property type="component" value="Unassembled WGS sequence"/>
</dbReference>
<organism evidence="1 2">
    <name type="scientific">Catenaria anguillulae PL171</name>
    <dbReference type="NCBI Taxonomy" id="765915"/>
    <lineage>
        <taxon>Eukaryota</taxon>
        <taxon>Fungi</taxon>
        <taxon>Fungi incertae sedis</taxon>
        <taxon>Blastocladiomycota</taxon>
        <taxon>Blastocladiomycetes</taxon>
        <taxon>Blastocladiales</taxon>
        <taxon>Catenariaceae</taxon>
        <taxon>Catenaria</taxon>
    </lineage>
</organism>
<comment type="caution">
    <text evidence="1">The sequence shown here is derived from an EMBL/GenBank/DDBJ whole genome shotgun (WGS) entry which is preliminary data.</text>
</comment>
<sequence>MINSQHIGSDSVSLMPSYSHDLVSSFSPVLQPQPALLQVGCETVLDEEEPARVVHSFFSRHDDYWTSHHDDRDFPYGYHDQRPRTSLSELFLQAQRSGSFVTDQAASRPDPAVHTPIHLIFWHRLVLDGISFATSPSQANGGQHHVNLSSDFTPLRELTATSSVLIVPTPGVSPSTSPCSEFNSVNTLCTYRMLGINLPEVPSNQLSTSALTSLLRSISLSIQPPAHDSAQRSAIIVETIPVHLTPHEAKRVAIVSPLVGNCLALSVYAIQHHLVPLSFKPRSSASADHPQSTSSVMYDSLSSTQPSHMLFHKEWQQWHHLAAYRTKRRWPLYDDFLGPARADRAVDPSAVDDWMPTADCFTTSVRAAASFDADTRSAIRSVLSQTPAGVLNKMRDALHEFLTMCRDVANHSKLLKSTRARLVSNVEKLCDSWCRFRVGEMALERGFTIKEIEAIGMRVTERYGGAGATSSKTRLHRWFDYRRVEVEQDAKKMSAVGPPFVQGAIIKLLLELRMLLNLGQAITWAKDSVQLLALAVSKLDAPRPEASVCGHCQQAPAAETDAIDGLDDGILMLARHCPKTRQRIEEEWAHLLQRHGAMDSVNLFCRQLSGISDSTMTCATTPMFVDIFGVKVQAVVMYILQQLDSDPSAKFLAFTEFTSQLHLLGLALHLVKVKAELVIDGAPVYLPIHSFKTDPRVRVLILPFTKCAAGINLSEATHVLLVHPFAGQFKTPWDRFGRAGLRFHLLAELPLVESTLNEAESNKNRMRVWAEWEQQCIEMVLQGRNSSAAVRIARFIIQHSVEQAFALHASASNKMGSRNVVDG</sequence>
<dbReference type="InterPro" id="IPR027417">
    <property type="entry name" value="P-loop_NTPase"/>
</dbReference>
<gene>
    <name evidence="1" type="ORF">BCR44DRAFT_52024</name>
</gene>
<keyword evidence="2" id="KW-1185">Reference proteome</keyword>
<evidence type="ECO:0000313" key="1">
    <source>
        <dbReference type="EMBL" id="ORZ34193.1"/>
    </source>
</evidence>
<dbReference type="InterPro" id="IPR052583">
    <property type="entry name" value="ATP-helicase/E3_Ub-Ligase"/>
</dbReference>
<dbReference type="STRING" id="765915.A0A1Y2HKH8"/>
<dbReference type="PANTHER" id="PTHR45865">
    <property type="entry name" value="E3 UBIQUITIN-PROTEIN LIGASE SHPRH FAMILY MEMBER"/>
    <property type="match status" value="1"/>
</dbReference>
<dbReference type="PANTHER" id="PTHR45865:SF1">
    <property type="entry name" value="E3 UBIQUITIN-PROTEIN LIGASE SHPRH"/>
    <property type="match status" value="1"/>
</dbReference>
<protein>
    <recommendedName>
        <fullName evidence="3">Helicase C-terminal domain-containing protein</fullName>
    </recommendedName>
</protein>
<name>A0A1Y2HKH8_9FUNG</name>
<dbReference type="Gene3D" id="3.40.50.300">
    <property type="entry name" value="P-loop containing nucleotide triphosphate hydrolases"/>
    <property type="match status" value="1"/>
</dbReference>
<proteinExistence type="predicted"/>
<reference evidence="1 2" key="1">
    <citation type="submission" date="2016-07" db="EMBL/GenBank/DDBJ databases">
        <title>Pervasive Adenine N6-methylation of Active Genes in Fungi.</title>
        <authorList>
            <consortium name="DOE Joint Genome Institute"/>
            <person name="Mondo S.J."/>
            <person name="Dannebaum R.O."/>
            <person name="Kuo R.C."/>
            <person name="Labutti K."/>
            <person name="Haridas S."/>
            <person name="Kuo A."/>
            <person name="Salamov A."/>
            <person name="Ahrendt S.R."/>
            <person name="Lipzen A."/>
            <person name="Sullivan W."/>
            <person name="Andreopoulos W.B."/>
            <person name="Clum A."/>
            <person name="Lindquist E."/>
            <person name="Daum C."/>
            <person name="Ramamoorthy G.K."/>
            <person name="Gryganskyi A."/>
            <person name="Culley D."/>
            <person name="Magnuson J.K."/>
            <person name="James T.Y."/>
            <person name="O'Malley M.A."/>
            <person name="Stajich J.E."/>
            <person name="Spatafora J.W."/>
            <person name="Visel A."/>
            <person name="Grigoriev I.V."/>
        </authorList>
    </citation>
    <scope>NUCLEOTIDE SEQUENCE [LARGE SCALE GENOMIC DNA]</scope>
    <source>
        <strain evidence="1 2">PL171</strain>
    </source>
</reference>
<dbReference type="AlphaFoldDB" id="A0A1Y2HKH8"/>
<dbReference type="OrthoDB" id="423559at2759"/>
<evidence type="ECO:0000313" key="2">
    <source>
        <dbReference type="Proteomes" id="UP000193411"/>
    </source>
</evidence>